<dbReference type="Pfam" id="PF01266">
    <property type="entry name" value="DAO"/>
    <property type="match status" value="1"/>
</dbReference>
<protein>
    <recommendedName>
        <fullName evidence="1">FAD dependent oxidoreductase domain-containing protein</fullName>
    </recommendedName>
</protein>
<dbReference type="Proteomes" id="UP000237144">
    <property type="component" value="Unassembled WGS sequence"/>
</dbReference>
<feature type="domain" description="FAD dependent oxidoreductase" evidence="1">
    <location>
        <begin position="8"/>
        <end position="395"/>
    </location>
</feature>
<gene>
    <name evidence="2" type="ORF">BMF94_4184</name>
</gene>
<dbReference type="GO" id="GO:0005770">
    <property type="term" value="C:late endosome"/>
    <property type="evidence" value="ECO:0007669"/>
    <property type="project" value="TreeGrafter"/>
</dbReference>
<evidence type="ECO:0000259" key="1">
    <source>
        <dbReference type="Pfam" id="PF01266"/>
    </source>
</evidence>
<dbReference type="GO" id="GO:0042147">
    <property type="term" value="P:retrograde transport, endosome to Golgi"/>
    <property type="evidence" value="ECO:0007669"/>
    <property type="project" value="TreeGrafter"/>
</dbReference>
<dbReference type="SUPFAM" id="SSF51905">
    <property type="entry name" value="FAD/NAD(P)-binding domain"/>
    <property type="match status" value="1"/>
</dbReference>
<dbReference type="AlphaFoldDB" id="A0A2S5B7P3"/>
<proteinExistence type="predicted"/>
<dbReference type="OrthoDB" id="498204at2759"/>
<evidence type="ECO:0000313" key="3">
    <source>
        <dbReference type="Proteomes" id="UP000237144"/>
    </source>
</evidence>
<dbReference type="InterPro" id="IPR036188">
    <property type="entry name" value="FAD/NAD-bd_sf"/>
</dbReference>
<dbReference type="PANTHER" id="PTHR13847:SF150">
    <property type="entry name" value="OXIDOREDUCTASE TDA3-RELATED"/>
    <property type="match status" value="1"/>
</dbReference>
<dbReference type="Gene3D" id="3.50.50.60">
    <property type="entry name" value="FAD/NAD(P)-binding domain"/>
    <property type="match status" value="1"/>
</dbReference>
<dbReference type="EMBL" id="PJQD01000047">
    <property type="protein sequence ID" value="POY72775.1"/>
    <property type="molecule type" value="Genomic_DNA"/>
</dbReference>
<comment type="caution">
    <text evidence="2">The sequence shown here is derived from an EMBL/GenBank/DDBJ whole genome shotgun (WGS) entry which is preliminary data.</text>
</comment>
<dbReference type="STRING" id="741276.A0A2S5B7P3"/>
<sequence length="411" mass="43019">MTEANPRRIAVIGGGIIGTCTAFYLQRLAATRGRSVSVSLIEGSQIAAGASGKAGGLLALDWHGPATASLATLSYSLHAQLAQELGGESKWGYRKLDTLSLSADLSSSTASSAAKKSRARKLKQDDLFNWLNKELLTATDVLASQETTAQVHPELFTRAIAEQAQKEGVEIVYGTVDSLRRLDDAYEVTVSPRNADFPSPAADDDATSGEPSARHLVFDQVIVAAGPWTGRLVSTLGLGAAAGRAKAIRGSRAHSVVIRSPEGKTLPAQALFTSIKEQKGKHAEPEIYNRPDGTAYACGPTDDSDLPKHASDVTISQSAIASLLAQTAQLAPDYLDHENGARVEREQACYLPVGSGDPVLGKIEGQGDTGVWVASGHSCWGICNGPGTGKVMAELVLHGKATSADISQLGP</sequence>
<dbReference type="GO" id="GO:0005829">
    <property type="term" value="C:cytosol"/>
    <property type="evidence" value="ECO:0007669"/>
    <property type="project" value="GOC"/>
</dbReference>
<accession>A0A2S5B7P3</accession>
<dbReference type="PANTHER" id="PTHR13847">
    <property type="entry name" value="SARCOSINE DEHYDROGENASE-RELATED"/>
    <property type="match status" value="1"/>
</dbReference>
<name>A0A2S5B7P3_9BASI</name>
<keyword evidence="3" id="KW-1185">Reference proteome</keyword>
<reference evidence="2 3" key="1">
    <citation type="journal article" date="2018" name="Front. Microbiol.">
        <title>Prospects for Fungal Bioremediation of Acidic Radioactive Waste Sites: Characterization and Genome Sequence of Rhodotorula taiwanensis MD1149.</title>
        <authorList>
            <person name="Tkavc R."/>
            <person name="Matrosova V.Y."/>
            <person name="Grichenko O.E."/>
            <person name="Gostincar C."/>
            <person name="Volpe R.P."/>
            <person name="Klimenkova P."/>
            <person name="Gaidamakova E.K."/>
            <person name="Zhou C.E."/>
            <person name="Stewart B.J."/>
            <person name="Lyman M.G."/>
            <person name="Malfatti S.A."/>
            <person name="Rubinfeld B."/>
            <person name="Courtot M."/>
            <person name="Singh J."/>
            <person name="Dalgard C.L."/>
            <person name="Hamilton T."/>
            <person name="Frey K.G."/>
            <person name="Gunde-Cimerman N."/>
            <person name="Dugan L."/>
            <person name="Daly M.J."/>
        </authorList>
    </citation>
    <scope>NUCLEOTIDE SEQUENCE [LARGE SCALE GENOMIC DNA]</scope>
    <source>
        <strain evidence="2 3">MD1149</strain>
    </source>
</reference>
<evidence type="ECO:0000313" key="2">
    <source>
        <dbReference type="EMBL" id="POY72775.1"/>
    </source>
</evidence>
<dbReference type="Gene3D" id="3.30.9.10">
    <property type="entry name" value="D-Amino Acid Oxidase, subunit A, domain 2"/>
    <property type="match status" value="1"/>
</dbReference>
<dbReference type="InterPro" id="IPR006076">
    <property type="entry name" value="FAD-dep_OxRdtase"/>
</dbReference>
<organism evidence="2 3">
    <name type="scientific">Rhodotorula taiwanensis</name>
    <dbReference type="NCBI Taxonomy" id="741276"/>
    <lineage>
        <taxon>Eukaryota</taxon>
        <taxon>Fungi</taxon>
        <taxon>Dikarya</taxon>
        <taxon>Basidiomycota</taxon>
        <taxon>Pucciniomycotina</taxon>
        <taxon>Microbotryomycetes</taxon>
        <taxon>Sporidiobolales</taxon>
        <taxon>Sporidiobolaceae</taxon>
        <taxon>Rhodotorula</taxon>
    </lineage>
</organism>